<dbReference type="AlphaFoldDB" id="A0A0L6CVQ1"/>
<evidence type="ECO:0000313" key="6">
    <source>
        <dbReference type="EMBL" id="KNX41821.1"/>
    </source>
</evidence>
<feature type="transmembrane region" description="Helical" evidence="5">
    <location>
        <begin position="57"/>
        <end position="79"/>
    </location>
</feature>
<dbReference type="EMBL" id="LGVV01000017">
    <property type="protein sequence ID" value="KNX41821.1"/>
    <property type="molecule type" value="Genomic_DNA"/>
</dbReference>
<dbReference type="PANTHER" id="PTHR43483:SF3">
    <property type="entry name" value="MEMBRANE TRANSPORTER PROTEIN HI_0806-RELATED"/>
    <property type="match status" value="1"/>
</dbReference>
<evidence type="ECO:0000256" key="4">
    <source>
        <dbReference type="ARBA" id="ARBA00023136"/>
    </source>
</evidence>
<name>A0A0L6CVQ1_9RHOB</name>
<gene>
    <name evidence="6" type="ORF">ROTO_16660</name>
</gene>
<evidence type="ECO:0000256" key="3">
    <source>
        <dbReference type="ARBA" id="ARBA00022989"/>
    </source>
</evidence>
<feature type="transmembrane region" description="Helical" evidence="5">
    <location>
        <begin position="117"/>
        <end position="135"/>
    </location>
</feature>
<keyword evidence="2 5" id="KW-0812">Transmembrane</keyword>
<feature type="transmembrane region" description="Helical" evidence="5">
    <location>
        <begin position="155"/>
        <end position="182"/>
    </location>
</feature>
<feature type="transmembrane region" description="Helical" evidence="5">
    <location>
        <begin position="91"/>
        <end position="111"/>
    </location>
</feature>
<evidence type="ECO:0000256" key="5">
    <source>
        <dbReference type="RuleBase" id="RU363041"/>
    </source>
</evidence>
<keyword evidence="4 5" id="KW-0472">Membrane</keyword>
<feature type="transmembrane region" description="Helical" evidence="5">
    <location>
        <begin position="12"/>
        <end position="45"/>
    </location>
</feature>
<dbReference type="Pfam" id="PF01925">
    <property type="entry name" value="TauE"/>
    <property type="match status" value="1"/>
</dbReference>
<comment type="caution">
    <text evidence="6">The sequence shown here is derived from an EMBL/GenBank/DDBJ whole genome shotgun (WGS) entry which is preliminary data.</text>
</comment>
<reference evidence="7" key="1">
    <citation type="submission" date="2015-07" db="EMBL/GenBank/DDBJ databases">
        <title>Draft Genome Sequence of Roseovarius tolerans EL-164, a producer of N-Acylated Alanine Methyl Esters (NAMEs).</title>
        <authorList>
            <person name="Voget S."/>
            <person name="Bruns H."/>
            <person name="Wagner-Doebler I."/>
            <person name="Schulz S."/>
            <person name="Daniel R."/>
        </authorList>
    </citation>
    <scope>NUCLEOTIDE SEQUENCE [LARGE SCALE GENOMIC DNA]</scope>
    <source>
        <strain evidence="7">EL-164</strain>
    </source>
</reference>
<dbReference type="OrthoDB" id="457670at2"/>
<protein>
    <recommendedName>
        <fullName evidence="5">Probable membrane transporter protein</fullName>
    </recommendedName>
</protein>
<dbReference type="RefSeq" id="WP_050662565.1">
    <property type="nucleotide sequence ID" value="NZ_CP118494.1"/>
</dbReference>
<dbReference type="STRING" id="74031.SAMN04488077_12628"/>
<accession>A0A0L6CVQ1</accession>
<dbReference type="Proteomes" id="UP000037046">
    <property type="component" value="Unassembled WGS sequence"/>
</dbReference>
<keyword evidence="7" id="KW-1185">Reference proteome</keyword>
<evidence type="ECO:0000256" key="1">
    <source>
        <dbReference type="ARBA" id="ARBA00004141"/>
    </source>
</evidence>
<sequence>MAIPFPDTTLLLQMLAMLLVIGAFAGVLAGLLGVGGGIVLVPSFFYAFQTLGYDGPQLMQICLATSLATIIVTSVRSVLSHNKKGAVDWAILRGWAPGIAVGAVLGVLVAASLRSTTLQGLFGGIGVMIGLYLGFGRSHWRLAEAMPVGGTRAALSPVLGFLSVLMGIGGGSFGVPLMSLYGVPIHRAVATAAGFGVTIAAPSVAGFLFLEIAAENRPPFTIGAVNLVAFAVVIAMTLVTAPWGVRLAHAMDPKPLKRVFAVFLTLVALNMLRKSLGW</sequence>
<feature type="transmembrane region" description="Helical" evidence="5">
    <location>
        <begin position="255"/>
        <end position="272"/>
    </location>
</feature>
<dbReference type="InterPro" id="IPR002781">
    <property type="entry name" value="TM_pro_TauE-like"/>
</dbReference>
<comment type="similarity">
    <text evidence="5">Belongs to the 4-toluene sulfonate uptake permease (TSUP) (TC 2.A.102) family.</text>
</comment>
<evidence type="ECO:0000256" key="2">
    <source>
        <dbReference type="ARBA" id="ARBA00022692"/>
    </source>
</evidence>
<feature type="transmembrane region" description="Helical" evidence="5">
    <location>
        <begin position="188"/>
        <end position="210"/>
    </location>
</feature>
<evidence type="ECO:0000313" key="7">
    <source>
        <dbReference type="Proteomes" id="UP000037046"/>
    </source>
</evidence>
<proteinExistence type="inferred from homology"/>
<dbReference type="PANTHER" id="PTHR43483">
    <property type="entry name" value="MEMBRANE TRANSPORTER PROTEIN HI_0806-RELATED"/>
    <property type="match status" value="1"/>
</dbReference>
<keyword evidence="3 5" id="KW-1133">Transmembrane helix</keyword>
<feature type="transmembrane region" description="Helical" evidence="5">
    <location>
        <begin position="222"/>
        <end position="243"/>
    </location>
</feature>
<dbReference type="GO" id="GO:0005886">
    <property type="term" value="C:plasma membrane"/>
    <property type="evidence" value="ECO:0007669"/>
    <property type="project" value="UniProtKB-SubCell"/>
</dbReference>
<dbReference type="PATRIC" id="fig|74031.6.peg.1698"/>
<organism evidence="6 7">
    <name type="scientific">Roseovarius tolerans</name>
    <dbReference type="NCBI Taxonomy" id="74031"/>
    <lineage>
        <taxon>Bacteria</taxon>
        <taxon>Pseudomonadati</taxon>
        <taxon>Pseudomonadota</taxon>
        <taxon>Alphaproteobacteria</taxon>
        <taxon>Rhodobacterales</taxon>
        <taxon>Roseobacteraceae</taxon>
        <taxon>Roseovarius</taxon>
    </lineage>
</organism>
<keyword evidence="5" id="KW-1003">Cell membrane</keyword>
<comment type="subcellular location">
    <subcellularLocation>
        <location evidence="5">Cell membrane</location>
        <topology evidence="5">Multi-pass membrane protein</topology>
    </subcellularLocation>
    <subcellularLocation>
        <location evidence="1">Membrane</location>
        <topology evidence="1">Multi-pass membrane protein</topology>
    </subcellularLocation>
</comment>